<dbReference type="RefSeq" id="WP_150276172.1">
    <property type="nucleotide sequence ID" value="NZ_BMFF01000002.1"/>
</dbReference>
<reference evidence="2" key="1">
    <citation type="journal article" date="2019" name="Int. J. Syst. Evol. Microbiol.">
        <title>The Global Catalogue of Microorganisms (GCM) 10K type strain sequencing project: providing services to taxonomists for standard genome sequencing and annotation.</title>
        <authorList>
            <consortium name="The Broad Institute Genomics Platform"/>
            <consortium name="The Broad Institute Genome Sequencing Center for Infectious Disease"/>
            <person name="Wu L."/>
            <person name="Ma J."/>
        </authorList>
    </citation>
    <scope>NUCLEOTIDE SEQUENCE [LARGE SCALE GENOMIC DNA]</scope>
    <source>
        <strain evidence="2">CGMCC 1.12482</strain>
    </source>
</reference>
<dbReference type="PROSITE" id="PS51257">
    <property type="entry name" value="PROKAR_LIPOPROTEIN"/>
    <property type="match status" value="1"/>
</dbReference>
<accession>A0ABQ1P651</accession>
<dbReference type="EMBL" id="BMFF01000002">
    <property type="protein sequence ID" value="GGC91793.1"/>
    <property type="molecule type" value="Genomic_DNA"/>
</dbReference>
<comment type="caution">
    <text evidence="1">The sequence shown here is derived from an EMBL/GenBank/DDBJ whole genome shotgun (WGS) entry which is preliminary data.</text>
</comment>
<keyword evidence="2" id="KW-1185">Reference proteome</keyword>
<evidence type="ECO:0008006" key="3">
    <source>
        <dbReference type="Google" id="ProtNLM"/>
    </source>
</evidence>
<organism evidence="1 2">
    <name type="scientific">Halopseudomonas salina</name>
    <dbReference type="NCBI Taxonomy" id="1323744"/>
    <lineage>
        <taxon>Bacteria</taxon>
        <taxon>Pseudomonadati</taxon>
        <taxon>Pseudomonadota</taxon>
        <taxon>Gammaproteobacteria</taxon>
        <taxon>Pseudomonadales</taxon>
        <taxon>Pseudomonadaceae</taxon>
        <taxon>Halopseudomonas</taxon>
    </lineage>
</organism>
<name>A0ABQ1P651_9GAMM</name>
<proteinExistence type="predicted"/>
<sequence>MFYKCLVIGMVCVLAGCKGDFDGSYAGDNGMGTYAVMTVNGNSARIESIGRMRRDIKWADDFDADVREGKLVLSNGPVVFVYGLGIDEESLDCLSKSCQGFAGLGAAGMPRTWKPFTRSKGTK</sequence>
<evidence type="ECO:0000313" key="2">
    <source>
        <dbReference type="Proteomes" id="UP000638188"/>
    </source>
</evidence>
<protein>
    <recommendedName>
        <fullName evidence="3">Lipoprotein</fullName>
    </recommendedName>
</protein>
<evidence type="ECO:0000313" key="1">
    <source>
        <dbReference type="EMBL" id="GGC91793.1"/>
    </source>
</evidence>
<gene>
    <name evidence="1" type="ORF">GCM10007418_09280</name>
</gene>
<dbReference type="Proteomes" id="UP000638188">
    <property type="component" value="Unassembled WGS sequence"/>
</dbReference>